<name>A0A2D0N0B8_FLAN2</name>
<organism evidence="1 2">
    <name type="scientific">Flavilitoribacter nigricans (strain ATCC 23147 / DSM 23189 / NBRC 102662 / NCIMB 1420 / SS-2)</name>
    <name type="common">Lewinella nigricans</name>
    <dbReference type="NCBI Taxonomy" id="1122177"/>
    <lineage>
        <taxon>Bacteria</taxon>
        <taxon>Pseudomonadati</taxon>
        <taxon>Bacteroidota</taxon>
        <taxon>Saprospiria</taxon>
        <taxon>Saprospirales</taxon>
        <taxon>Lewinellaceae</taxon>
        <taxon>Flavilitoribacter</taxon>
    </lineage>
</organism>
<dbReference type="EMBL" id="PDUD01000048">
    <property type="protein sequence ID" value="PHN01870.1"/>
    <property type="molecule type" value="Genomic_DNA"/>
</dbReference>
<reference evidence="1 2" key="1">
    <citation type="submission" date="2017-10" db="EMBL/GenBank/DDBJ databases">
        <title>The draft genome sequence of Lewinella nigricans NBRC 102662.</title>
        <authorList>
            <person name="Wang K."/>
        </authorList>
    </citation>
    <scope>NUCLEOTIDE SEQUENCE [LARGE SCALE GENOMIC DNA]</scope>
    <source>
        <strain evidence="1 2">NBRC 102662</strain>
    </source>
</reference>
<protein>
    <recommendedName>
        <fullName evidence="3">Exo-alpha-sialidase</fullName>
    </recommendedName>
</protein>
<evidence type="ECO:0000313" key="1">
    <source>
        <dbReference type="EMBL" id="PHN01870.1"/>
    </source>
</evidence>
<sequence length="364" mass="39442">MTADGQAYLSWVGYENDTTDAFYYAKWDDRGWGESVKVAQGNDWFVNWADFPSLVASSQAPGQLAAHWLQKSAGGTYDYDVRITQSLDGGTSWSSSFIPHTDGIAAEHGFVSMLPMPNGRIFAAWLDGRNSKGGHGHEGGHGQAGAMSLRTAEFDSSGQLFEEAELDARVCDCCQTDAALTENGLILVYRDRSEDEIRDIAVIRKENGQWQESQIINTDHWVIKGCPVNGPAIAAQGQSVAIAWYTAAENQPRVQLVFSEDGGKSFSAPIAVDDGAPIGRVDVVLKDDKTAIVSWLEEVGEGGEIRLAEIKQEGKLGESRTAATTGVSRQSGFPILEKLHGQLLLAWTSVAETESTVRSILIDL</sequence>
<proteinExistence type="predicted"/>
<gene>
    <name evidence="1" type="ORF">CRP01_35120</name>
</gene>
<accession>A0A2D0N0B8</accession>
<comment type="caution">
    <text evidence="1">The sequence shown here is derived from an EMBL/GenBank/DDBJ whole genome shotgun (WGS) entry which is preliminary data.</text>
</comment>
<dbReference type="AlphaFoldDB" id="A0A2D0N0B8"/>
<evidence type="ECO:0008006" key="3">
    <source>
        <dbReference type="Google" id="ProtNLM"/>
    </source>
</evidence>
<dbReference type="SUPFAM" id="SSF50939">
    <property type="entry name" value="Sialidases"/>
    <property type="match status" value="1"/>
</dbReference>
<dbReference type="Proteomes" id="UP000223913">
    <property type="component" value="Unassembled WGS sequence"/>
</dbReference>
<dbReference type="InterPro" id="IPR036278">
    <property type="entry name" value="Sialidase_sf"/>
</dbReference>
<evidence type="ECO:0000313" key="2">
    <source>
        <dbReference type="Proteomes" id="UP000223913"/>
    </source>
</evidence>
<dbReference type="Gene3D" id="2.120.10.10">
    <property type="match status" value="1"/>
</dbReference>
<keyword evidence="2" id="KW-1185">Reference proteome</keyword>